<keyword evidence="3" id="KW-1185">Reference proteome</keyword>
<name>A0A1H4I8H7_9MICC</name>
<accession>A0A1H4I8H7</accession>
<dbReference type="STRING" id="156980.SAMN04489745_0062"/>
<dbReference type="EMBL" id="FNSN01000002">
    <property type="protein sequence ID" value="SEB29582.1"/>
    <property type="molecule type" value="Genomic_DNA"/>
</dbReference>
<gene>
    <name evidence="2" type="ORF">SAMN04489745_0062</name>
</gene>
<protein>
    <submittedName>
        <fullName evidence="2">Uncharacterized protein</fullName>
    </submittedName>
</protein>
<dbReference type="Proteomes" id="UP000182652">
    <property type="component" value="Unassembled WGS sequence"/>
</dbReference>
<evidence type="ECO:0000313" key="2">
    <source>
        <dbReference type="EMBL" id="SEB29582.1"/>
    </source>
</evidence>
<reference evidence="2 3" key="1">
    <citation type="submission" date="2016-10" db="EMBL/GenBank/DDBJ databases">
        <authorList>
            <person name="de Groot N.N."/>
        </authorList>
    </citation>
    <scope>NUCLEOTIDE SEQUENCE [LARGE SCALE GENOMIC DNA]</scope>
    <source>
        <strain evidence="2 3">DSM 10495</strain>
    </source>
</reference>
<evidence type="ECO:0000313" key="3">
    <source>
        <dbReference type="Proteomes" id="UP000182652"/>
    </source>
</evidence>
<feature type="region of interest" description="Disordered" evidence="1">
    <location>
        <begin position="37"/>
        <end position="63"/>
    </location>
</feature>
<proteinExistence type="predicted"/>
<dbReference type="RefSeq" id="WP_066217142.1">
    <property type="nucleotide sequence ID" value="NZ_FNSN01000002.1"/>
</dbReference>
<organism evidence="2 3">
    <name type="scientific">Arthrobacter woluwensis</name>
    <dbReference type="NCBI Taxonomy" id="156980"/>
    <lineage>
        <taxon>Bacteria</taxon>
        <taxon>Bacillati</taxon>
        <taxon>Actinomycetota</taxon>
        <taxon>Actinomycetes</taxon>
        <taxon>Micrococcales</taxon>
        <taxon>Micrococcaceae</taxon>
        <taxon>Arthrobacter</taxon>
    </lineage>
</organism>
<sequence>MALKKRGSALSERERSEAIEAFGDAAEPQLAAVKAATVEKSGPPVVRPRATPGRADGRSKPDARTMLLRFDDDPALMQLLVEVAQLEGRMKHPMALRALRIGLEQVRDSYDG</sequence>
<evidence type="ECO:0000256" key="1">
    <source>
        <dbReference type="SAM" id="MobiDB-lite"/>
    </source>
</evidence>
<dbReference type="AlphaFoldDB" id="A0A1H4I8H7"/>